<evidence type="ECO:0000256" key="1">
    <source>
        <dbReference type="ARBA" id="ARBA00008987"/>
    </source>
</evidence>
<dbReference type="FunFam" id="3.40.30.10:FF:000001">
    <property type="entry name" value="Thioredoxin"/>
    <property type="match status" value="1"/>
</dbReference>
<sequence length="108" mass="11614">MGKPVDVTDATFDLEVLQAETPVLVDFWASWCGPCKAIGPVLAEIADEQAGTLKIAKVNIDDNFEYAGRLGVTTVPTMVVFKGGKPVDKIVGAFPKRAIVDRLKLHMG</sequence>
<dbReference type="Gene3D" id="3.40.30.10">
    <property type="entry name" value="Glutaredoxin"/>
    <property type="match status" value="1"/>
</dbReference>
<dbReference type="SUPFAM" id="SSF52833">
    <property type="entry name" value="Thioredoxin-like"/>
    <property type="match status" value="1"/>
</dbReference>
<evidence type="ECO:0000256" key="4">
    <source>
        <dbReference type="ARBA" id="ARBA00023157"/>
    </source>
</evidence>
<feature type="site" description="Contributes to redox potential value" evidence="8">
    <location>
        <position position="34"/>
    </location>
</feature>
<feature type="disulfide bond" description="Redox-active" evidence="9">
    <location>
        <begin position="32"/>
        <end position="35"/>
    </location>
</feature>
<dbReference type="GO" id="GO:0015035">
    <property type="term" value="F:protein-disulfide reductase activity"/>
    <property type="evidence" value="ECO:0007669"/>
    <property type="project" value="UniProtKB-UniRule"/>
</dbReference>
<keyword evidence="2" id="KW-0813">Transport</keyword>
<name>A0A6J4TU17_9BACT</name>
<dbReference type="InterPro" id="IPR005746">
    <property type="entry name" value="Thioredoxin"/>
</dbReference>
<feature type="active site" description="Nucleophile" evidence="8">
    <location>
        <position position="32"/>
    </location>
</feature>
<evidence type="ECO:0000256" key="2">
    <source>
        <dbReference type="ARBA" id="ARBA00022448"/>
    </source>
</evidence>
<feature type="site" description="Contributes to redox potential value" evidence="8">
    <location>
        <position position="33"/>
    </location>
</feature>
<proteinExistence type="inferred from homology"/>
<dbReference type="AlphaFoldDB" id="A0A6J4TU17"/>
<feature type="active site" description="Nucleophile" evidence="8">
    <location>
        <position position="35"/>
    </location>
</feature>
<accession>A0A6J4TU17</accession>
<keyword evidence="5 9" id="KW-0676">Redox-active center</keyword>
<feature type="domain" description="Thioredoxin" evidence="10">
    <location>
        <begin position="1"/>
        <end position="108"/>
    </location>
</feature>
<evidence type="ECO:0000256" key="8">
    <source>
        <dbReference type="PIRSR" id="PIRSR000077-1"/>
    </source>
</evidence>
<dbReference type="CDD" id="cd02947">
    <property type="entry name" value="TRX_family"/>
    <property type="match status" value="1"/>
</dbReference>
<dbReference type="PROSITE" id="PS00194">
    <property type="entry name" value="THIOREDOXIN_1"/>
    <property type="match status" value="1"/>
</dbReference>
<dbReference type="PRINTS" id="PR00421">
    <property type="entry name" value="THIOREDOXIN"/>
</dbReference>
<dbReference type="PROSITE" id="PS51352">
    <property type="entry name" value="THIOREDOXIN_2"/>
    <property type="match status" value="1"/>
</dbReference>
<keyword evidence="4 9" id="KW-1015">Disulfide bond</keyword>
<dbReference type="GO" id="GO:0045454">
    <property type="term" value="P:cell redox homeostasis"/>
    <property type="evidence" value="ECO:0007669"/>
    <property type="project" value="TreeGrafter"/>
</dbReference>
<evidence type="ECO:0000313" key="11">
    <source>
        <dbReference type="EMBL" id="CAA9532450.1"/>
    </source>
</evidence>
<evidence type="ECO:0000256" key="3">
    <source>
        <dbReference type="ARBA" id="ARBA00022982"/>
    </source>
</evidence>
<keyword evidence="3" id="KW-0249">Electron transport</keyword>
<evidence type="ECO:0000256" key="9">
    <source>
        <dbReference type="PIRSR" id="PIRSR000077-4"/>
    </source>
</evidence>
<comment type="similarity">
    <text evidence="1 7">Belongs to the thioredoxin family.</text>
</comment>
<evidence type="ECO:0000256" key="7">
    <source>
        <dbReference type="PIRNR" id="PIRNR000077"/>
    </source>
</evidence>
<dbReference type="PANTHER" id="PTHR45663:SF11">
    <property type="entry name" value="GEO12009P1"/>
    <property type="match status" value="1"/>
</dbReference>
<dbReference type="Pfam" id="PF00085">
    <property type="entry name" value="Thioredoxin"/>
    <property type="match status" value="1"/>
</dbReference>
<evidence type="ECO:0000256" key="5">
    <source>
        <dbReference type="ARBA" id="ARBA00023284"/>
    </source>
</evidence>
<evidence type="ECO:0000259" key="10">
    <source>
        <dbReference type="PROSITE" id="PS51352"/>
    </source>
</evidence>
<protein>
    <recommendedName>
        <fullName evidence="6 7">Thioredoxin</fullName>
    </recommendedName>
</protein>
<gene>
    <name evidence="11" type="ORF">AVDCRST_MAG73-1038</name>
</gene>
<organism evidence="11">
    <name type="scientific">uncultured Thermomicrobiales bacterium</name>
    <dbReference type="NCBI Taxonomy" id="1645740"/>
    <lineage>
        <taxon>Bacteria</taxon>
        <taxon>Pseudomonadati</taxon>
        <taxon>Thermomicrobiota</taxon>
        <taxon>Thermomicrobia</taxon>
        <taxon>Thermomicrobiales</taxon>
        <taxon>environmental samples</taxon>
    </lineage>
</organism>
<dbReference type="InterPro" id="IPR036249">
    <property type="entry name" value="Thioredoxin-like_sf"/>
</dbReference>
<dbReference type="PANTHER" id="PTHR45663">
    <property type="entry name" value="GEO12009P1"/>
    <property type="match status" value="1"/>
</dbReference>
<dbReference type="PIRSF" id="PIRSF000077">
    <property type="entry name" value="Thioredoxin"/>
    <property type="match status" value="1"/>
</dbReference>
<dbReference type="EMBL" id="CADCWE010000065">
    <property type="protein sequence ID" value="CAA9532450.1"/>
    <property type="molecule type" value="Genomic_DNA"/>
</dbReference>
<feature type="site" description="Deprotonates C-terminal active site Cys" evidence="8">
    <location>
        <position position="26"/>
    </location>
</feature>
<dbReference type="InterPro" id="IPR017937">
    <property type="entry name" value="Thioredoxin_CS"/>
</dbReference>
<dbReference type="GO" id="GO:0005829">
    <property type="term" value="C:cytosol"/>
    <property type="evidence" value="ECO:0007669"/>
    <property type="project" value="TreeGrafter"/>
</dbReference>
<dbReference type="InterPro" id="IPR013766">
    <property type="entry name" value="Thioredoxin_domain"/>
</dbReference>
<evidence type="ECO:0000256" key="6">
    <source>
        <dbReference type="NCBIfam" id="TIGR01068"/>
    </source>
</evidence>
<reference evidence="11" key="1">
    <citation type="submission" date="2020-02" db="EMBL/GenBank/DDBJ databases">
        <authorList>
            <person name="Meier V. D."/>
        </authorList>
    </citation>
    <scope>NUCLEOTIDE SEQUENCE</scope>
    <source>
        <strain evidence="11">AVDCRST_MAG73</strain>
    </source>
</reference>
<dbReference type="NCBIfam" id="TIGR01068">
    <property type="entry name" value="thioredoxin"/>
    <property type="match status" value="1"/>
</dbReference>